<evidence type="ECO:0000259" key="2">
    <source>
        <dbReference type="PROSITE" id="PS51176"/>
    </source>
</evidence>
<dbReference type="InterPro" id="IPR003099">
    <property type="entry name" value="Prephen_DH"/>
</dbReference>
<dbReference type="EnsemblMetazoa" id="ACOM040243-RA">
    <property type="protein sequence ID" value="ACOM040243-PA.1"/>
    <property type="gene ID" value="ACOM040243"/>
</dbReference>
<dbReference type="Gene3D" id="3.40.50.720">
    <property type="entry name" value="NAD(P)-binding Rossmann-like Domain"/>
    <property type="match status" value="2"/>
</dbReference>
<evidence type="ECO:0000256" key="1">
    <source>
        <dbReference type="ARBA" id="ARBA00023002"/>
    </source>
</evidence>
<accession>A0A8W7PZD0</accession>
<dbReference type="PANTHER" id="PTHR21363">
    <property type="entry name" value="PREPHENATE DEHYDROGENASE"/>
    <property type="match status" value="1"/>
</dbReference>
<protein>
    <recommendedName>
        <fullName evidence="2">Prephenate/arogenate dehydrogenase domain-containing protein</fullName>
    </recommendedName>
</protein>
<reference evidence="3" key="1">
    <citation type="submission" date="2022-08" db="UniProtKB">
        <authorList>
            <consortium name="EnsemblMetazoa"/>
        </authorList>
    </citation>
    <scope>IDENTIFICATION</scope>
</reference>
<keyword evidence="1" id="KW-0560">Oxidoreductase</keyword>
<dbReference type="SUPFAM" id="SSF51735">
    <property type="entry name" value="NAD(P)-binding Rossmann-fold domains"/>
    <property type="match status" value="2"/>
</dbReference>
<dbReference type="InterPro" id="IPR002347">
    <property type="entry name" value="SDR_fam"/>
</dbReference>
<dbReference type="InterPro" id="IPR046826">
    <property type="entry name" value="PDH_N"/>
</dbReference>
<dbReference type="PRINTS" id="PR00081">
    <property type="entry name" value="GDHRDH"/>
</dbReference>
<dbReference type="GO" id="GO:0070403">
    <property type="term" value="F:NAD+ binding"/>
    <property type="evidence" value="ECO:0007669"/>
    <property type="project" value="InterPro"/>
</dbReference>
<evidence type="ECO:0000313" key="3">
    <source>
        <dbReference type="EnsemblMetazoa" id="ACOM040243-PA.1"/>
    </source>
</evidence>
<organism evidence="3">
    <name type="scientific">Anopheles coluzzii</name>
    <name type="common">African malaria mosquito</name>
    <dbReference type="NCBI Taxonomy" id="1518534"/>
    <lineage>
        <taxon>Eukaryota</taxon>
        <taxon>Metazoa</taxon>
        <taxon>Ecdysozoa</taxon>
        <taxon>Arthropoda</taxon>
        <taxon>Hexapoda</taxon>
        <taxon>Insecta</taxon>
        <taxon>Pterygota</taxon>
        <taxon>Neoptera</taxon>
        <taxon>Endopterygota</taxon>
        <taxon>Diptera</taxon>
        <taxon>Nematocera</taxon>
        <taxon>Culicoidea</taxon>
        <taxon>Culicidae</taxon>
        <taxon>Anophelinae</taxon>
        <taxon>Anopheles</taxon>
    </lineage>
</organism>
<feature type="domain" description="Prephenate/arogenate dehydrogenase" evidence="2">
    <location>
        <begin position="1"/>
        <end position="287"/>
    </location>
</feature>
<dbReference type="InterPro" id="IPR046825">
    <property type="entry name" value="PDH_C"/>
</dbReference>
<dbReference type="Pfam" id="PF20463">
    <property type="entry name" value="PDH_C"/>
    <property type="match status" value="1"/>
</dbReference>
<dbReference type="Proteomes" id="UP000075882">
    <property type="component" value="Unassembled WGS sequence"/>
</dbReference>
<dbReference type="InterPro" id="IPR050812">
    <property type="entry name" value="Preph/Arog_dehydrog"/>
</dbReference>
<dbReference type="InterPro" id="IPR008927">
    <property type="entry name" value="6-PGluconate_DH-like_C_sf"/>
</dbReference>
<dbReference type="PROSITE" id="PS51176">
    <property type="entry name" value="PDH_ADH"/>
    <property type="match status" value="1"/>
</dbReference>
<dbReference type="InterPro" id="IPR036291">
    <property type="entry name" value="NAD(P)-bd_dom_sf"/>
</dbReference>
<dbReference type="PANTHER" id="PTHR21363:SF0">
    <property type="entry name" value="PREPHENATE DEHYDROGENASE [NADP(+)]"/>
    <property type="match status" value="1"/>
</dbReference>
<dbReference type="AlphaFoldDB" id="A0A8W7PZD0"/>
<sequence length="424" mass="44138">LVVVGVGLIGGSFALSLKRAGKVQHVIGVGRTLDNLTRALELGVVDEISQDLAAVASRADMVLLACPVGQMGRMMQAMAPHLQPHAIVSDAGSTKGDVAELFRTHLADHLAGCVPAHPIAGSELSGAAAAQYGLYEKRKVVLTPLPETSSTACDAVAELWRACGAVIHRMSPAEHDSVFATVSHLPHLLAFAYVGMVAGKPDAERCFDFAATGFRDFTRIAGSHPEMWKDITLANRSALLDELERYRLALAALTAQVAGSDEAGLASTFDTARSARTLLVTGASRGIGAATALQAAAAGWQVAVNYRQDETAARQVVAAIQAQGGEAAAFQADVSDEAQIIQLFAAVAARFGGIDGLVNNAGATAPMGRLDSFSAERIQHMLQLNVAGPMLCCREAVRRMSTRHGGRGGIIVNVSSAASRLGSA</sequence>
<dbReference type="CDD" id="cd05233">
    <property type="entry name" value="SDR_c"/>
    <property type="match status" value="1"/>
</dbReference>
<dbReference type="GO" id="GO:0006571">
    <property type="term" value="P:tyrosine biosynthetic process"/>
    <property type="evidence" value="ECO:0007669"/>
    <property type="project" value="InterPro"/>
</dbReference>
<dbReference type="Gene3D" id="1.10.3660.10">
    <property type="entry name" value="6-phosphogluconate dehydrogenase C-terminal like domain"/>
    <property type="match status" value="1"/>
</dbReference>
<dbReference type="GO" id="GO:0004665">
    <property type="term" value="F:prephenate dehydrogenase (NADP+) activity"/>
    <property type="evidence" value="ECO:0007669"/>
    <property type="project" value="InterPro"/>
</dbReference>
<name>A0A8W7PZD0_ANOCL</name>
<dbReference type="Pfam" id="PF02153">
    <property type="entry name" value="PDH_N"/>
    <property type="match status" value="1"/>
</dbReference>
<dbReference type="GO" id="GO:0008977">
    <property type="term" value="F:prephenate dehydrogenase (NAD+) activity"/>
    <property type="evidence" value="ECO:0007669"/>
    <property type="project" value="InterPro"/>
</dbReference>
<proteinExistence type="predicted"/>
<dbReference type="FunFam" id="3.40.50.720:FF:000208">
    <property type="entry name" value="Prephenate dehydrogenase"/>
    <property type="match status" value="1"/>
</dbReference>
<dbReference type="Pfam" id="PF00106">
    <property type="entry name" value="adh_short"/>
    <property type="match status" value="1"/>
</dbReference>
<dbReference type="SUPFAM" id="SSF48179">
    <property type="entry name" value="6-phosphogluconate dehydrogenase C-terminal domain-like"/>
    <property type="match status" value="1"/>
</dbReference>